<feature type="transmembrane region" description="Helical" evidence="2">
    <location>
        <begin position="71"/>
        <end position="92"/>
    </location>
</feature>
<reference evidence="3 4" key="1">
    <citation type="submission" date="2012-08" db="EMBL/GenBank/DDBJ databases">
        <title>Oryza genome evolution.</title>
        <authorList>
            <person name="Wing R.A."/>
        </authorList>
    </citation>
    <scope>NUCLEOTIDE SEQUENCE</scope>
</reference>
<sequence length="95" mass="10688">MPLRALASKIRILAALRRSSASRPIDPQGMAVRLSTGTSKTAEGGKQSLDEMRFEEQFRAYEKRIRRDKRLGDIIGTIIGFPAGVYVFYLMARID</sequence>
<dbReference type="Gramene" id="LPERR07G02560.1">
    <property type="protein sequence ID" value="LPERR07G02560.1"/>
    <property type="gene ID" value="LPERR07G02560"/>
</dbReference>
<keyword evidence="2" id="KW-0812">Transmembrane</keyword>
<dbReference type="HOGENOM" id="CLU_186361_0_0_1"/>
<reference evidence="4" key="2">
    <citation type="submission" date="2013-12" db="EMBL/GenBank/DDBJ databases">
        <authorList>
            <person name="Yu Y."/>
            <person name="Lee S."/>
            <person name="de Baynast K."/>
            <person name="Wissotski M."/>
            <person name="Liu L."/>
            <person name="Talag J."/>
            <person name="Goicoechea J."/>
            <person name="Angelova A."/>
            <person name="Jetty R."/>
            <person name="Kudrna D."/>
            <person name="Golser W."/>
            <person name="Rivera L."/>
            <person name="Zhang J."/>
            <person name="Wing R."/>
        </authorList>
    </citation>
    <scope>NUCLEOTIDE SEQUENCE</scope>
</reference>
<dbReference type="EnsemblPlants" id="LPERR07G02560.1">
    <property type="protein sequence ID" value="LPERR07G02560.1"/>
    <property type="gene ID" value="LPERR07G02560"/>
</dbReference>
<keyword evidence="2" id="KW-0472">Membrane</keyword>
<evidence type="ECO:0000313" key="3">
    <source>
        <dbReference type="EnsemblPlants" id="LPERR07G02560.1"/>
    </source>
</evidence>
<dbReference type="Proteomes" id="UP000032180">
    <property type="component" value="Chromosome 7"/>
</dbReference>
<dbReference type="AlphaFoldDB" id="A0A0D9WVF2"/>
<proteinExistence type="predicted"/>
<evidence type="ECO:0000313" key="4">
    <source>
        <dbReference type="Proteomes" id="UP000032180"/>
    </source>
</evidence>
<reference evidence="3" key="3">
    <citation type="submission" date="2015-04" db="UniProtKB">
        <authorList>
            <consortium name="EnsemblPlants"/>
        </authorList>
    </citation>
    <scope>IDENTIFICATION</scope>
</reference>
<organism evidence="3 4">
    <name type="scientific">Leersia perrieri</name>
    <dbReference type="NCBI Taxonomy" id="77586"/>
    <lineage>
        <taxon>Eukaryota</taxon>
        <taxon>Viridiplantae</taxon>
        <taxon>Streptophyta</taxon>
        <taxon>Embryophyta</taxon>
        <taxon>Tracheophyta</taxon>
        <taxon>Spermatophyta</taxon>
        <taxon>Magnoliopsida</taxon>
        <taxon>Liliopsida</taxon>
        <taxon>Poales</taxon>
        <taxon>Poaceae</taxon>
        <taxon>BOP clade</taxon>
        <taxon>Oryzoideae</taxon>
        <taxon>Oryzeae</taxon>
        <taxon>Oryzinae</taxon>
        <taxon>Leersia</taxon>
    </lineage>
</organism>
<feature type="region of interest" description="Disordered" evidence="1">
    <location>
        <begin position="24"/>
        <end position="48"/>
    </location>
</feature>
<name>A0A0D9WVF2_9ORYZ</name>
<keyword evidence="2" id="KW-1133">Transmembrane helix</keyword>
<accession>A0A0D9WVF2</accession>
<protein>
    <submittedName>
        <fullName evidence="3">Uncharacterized protein</fullName>
    </submittedName>
</protein>
<keyword evidence="4" id="KW-1185">Reference proteome</keyword>
<evidence type="ECO:0000256" key="1">
    <source>
        <dbReference type="SAM" id="MobiDB-lite"/>
    </source>
</evidence>
<evidence type="ECO:0000256" key="2">
    <source>
        <dbReference type="SAM" id="Phobius"/>
    </source>
</evidence>